<comment type="caution">
    <text evidence="1">The sequence shown here is derived from an EMBL/GenBank/DDBJ whole genome shotgun (WGS) entry which is preliminary data.</text>
</comment>
<gene>
    <name evidence="1" type="ORF">B5E52_05735</name>
</gene>
<organism evidence="1 2">
    <name type="scientific">Bacteroides xylanisolvens</name>
    <dbReference type="NCBI Taxonomy" id="371601"/>
    <lineage>
        <taxon>Bacteria</taxon>
        <taxon>Pseudomonadati</taxon>
        <taxon>Bacteroidota</taxon>
        <taxon>Bacteroidia</taxon>
        <taxon>Bacteroidales</taxon>
        <taxon>Bacteroidaceae</taxon>
        <taxon>Bacteroides</taxon>
    </lineage>
</organism>
<protein>
    <recommendedName>
        <fullName evidence="3">ATP-binding protein</fullName>
    </recommendedName>
</protein>
<evidence type="ECO:0000313" key="1">
    <source>
        <dbReference type="EMBL" id="OUQ72229.1"/>
    </source>
</evidence>
<dbReference type="InterPro" id="IPR027417">
    <property type="entry name" value="P-loop_NTPase"/>
</dbReference>
<dbReference type="AlphaFoldDB" id="A0A1Y4VQ28"/>
<dbReference type="Proteomes" id="UP000196036">
    <property type="component" value="Unassembled WGS sequence"/>
</dbReference>
<dbReference type="Gene3D" id="3.40.50.300">
    <property type="entry name" value="P-loop containing nucleotide triphosphate hydrolases"/>
    <property type="match status" value="1"/>
</dbReference>
<reference evidence="2" key="1">
    <citation type="submission" date="2017-04" db="EMBL/GenBank/DDBJ databases">
        <title>Function of individual gut microbiota members based on whole genome sequencing of pure cultures obtained from chicken caecum.</title>
        <authorList>
            <person name="Medvecky M."/>
            <person name="Cejkova D."/>
            <person name="Polansky O."/>
            <person name="Karasova D."/>
            <person name="Kubasova T."/>
            <person name="Cizek A."/>
            <person name="Rychlik I."/>
        </authorList>
    </citation>
    <scope>NUCLEOTIDE SEQUENCE [LARGE SCALE GENOMIC DNA]</scope>
    <source>
        <strain evidence="2">An109</strain>
    </source>
</reference>
<evidence type="ECO:0000313" key="2">
    <source>
        <dbReference type="Proteomes" id="UP000196036"/>
    </source>
</evidence>
<evidence type="ECO:0008006" key="3">
    <source>
        <dbReference type="Google" id="ProtNLM"/>
    </source>
</evidence>
<dbReference type="SUPFAM" id="SSF52540">
    <property type="entry name" value="P-loop containing nucleoside triphosphate hydrolases"/>
    <property type="match status" value="1"/>
</dbReference>
<sequence length="204" mass="23275">MSEEQAYEYLLAANIAEVQYRYRDFIYNDFIEDQLRQVAKCLTANTAKFGIVLCGGCGNGKTTMLKALQNIVRRLDILKPNLSPNAGHSSDNYYDFTIANAMQIAQLRRTDYTKFCKLAQTDMLGIDDVGTEPAEVQDYGNIMCPIKELLTIRYDAQLFTAFTTNLEPKDIRQRYGDRIADRLNEMMTKIVYRNPTYRADSNGG</sequence>
<proteinExistence type="predicted"/>
<name>A0A1Y4VQ28_9BACE</name>
<accession>A0A1Y4VQ28</accession>
<dbReference type="EMBL" id="NFLW01000007">
    <property type="protein sequence ID" value="OUQ72229.1"/>
    <property type="molecule type" value="Genomic_DNA"/>
</dbReference>